<sequence length="160" mass="18668">MDVRWVDRGTEKRLLMMPYSFRGKNRYGVAVFLNQNSIPDDMNLLTDIIRDKNTCSNIIYLESNYEGIPAFCEIDRAGMLMKTPSSHWGIIIAVEKNKGIILWNGCYKLNFPQKQVFRKFEIQQCNDFVGGDVLVWPDLSNVNIQMLKEHNYKNEIMVTH</sequence>
<reference evidence="1" key="1">
    <citation type="submission" date="2019-08" db="EMBL/GenBank/DDBJ databases">
        <authorList>
            <person name="Kucharzyk K."/>
            <person name="Murdoch R.W."/>
            <person name="Higgins S."/>
            <person name="Loffler F."/>
        </authorList>
    </citation>
    <scope>NUCLEOTIDE SEQUENCE</scope>
</reference>
<name>A0A645IX43_9ZZZZ</name>
<accession>A0A645IX43</accession>
<dbReference type="AlphaFoldDB" id="A0A645IX43"/>
<protein>
    <submittedName>
        <fullName evidence="1">Uncharacterized protein</fullName>
    </submittedName>
</protein>
<proteinExistence type="predicted"/>
<dbReference type="EMBL" id="VSSQ01119554">
    <property type="protein sequence ID" value="MPN52944.1"/>
    <property type="molecule type" value="Genomic_DNA"/>
</dbReference>
<evidence type="ECO:0000313" key="1">
    <source>
        <dbReference type="EMBL" id="MPN52944.1"/>
    </source>
</evidence>
<comment type="caution">
    <text evidence="1">The sequence shown here is derived from an EMBL/GenBank/DDBJ whole genome shotgun (WGS) entry which is preliminary data.</text>
</comment>
<organism evidence="1">
    <name type="scientific">bioreactor metagenome</name>
    <dbReference type="NCBI Taxonomy" id="1076179"/>
    <lineage>
        <taxon>unclassified sequences</taxon>
        <taxon>metagenomes</taxon>
        <taxon>ecological metagenomes</taxon>
    </lineage>
</organism>
<gene>
    <name evidence="1" type="ORF">SDC9_200607</name>
</gene>